<organism evidence="1 2">
    <name type="scientific">Facklamia hominis</name>
    <dbReference type="NCBI Taxonomy" id="178214"/>
    <lineage>
        <taxon>Bacteria</taxon>
        <taxon>Bacillati</taxon>
        <taxon>Bacillota</taxon>
        <taxon>Bacilli</taxon>
        <taxon>Lactobacillales</taxon>
        <taxon>Aerococcaceae</taxon>
        <taxon>Facklamia</taxon>
    </lineage>
</organism>
<dbReference type="InterPro" id="IPR021380">
    <property type="entry name" value="DUF3013"/>
</dbReference>
<dbReference type="Pfam" id="PF11217">
    <property type="entry name" value="DUF3013"/>
    <property type="match status" value="1"/>
</dbReference>
<protein>
    <submittedName>
        <fullName evidence="1">DUF3013 family protein</fullName>
    </submittedName>
</protein>
<dbReference type="RefSeq" id="WP_101975140.1">
    <property type="nucleotide sequence ID" value="NZ_JASOOE010000021.1"/>
</dbReference>
<dbReference type="AlphaFoldDB" id="A0AAJ1V404"/>
<comment type="caution">
    <text evidence="1">The sequence shown here is derived from an EMBL/GenBank/DDBJ whole genome shotgun (WGS) entry which is preliminary data.</text>
</comment>
<accession>A0AAJ1V404</accession>
<dbReference type="Proteomes" id="UP001229251">
    <property type="component" value="Unassembled WGS sequence"/>
</dbReference>
<dbReference type="EMBL" id="JASOOE010000021">
    <property type="protein sequence ID" value="MDK7188031.1"/>
    <property type="molecule type" value="Genomic_DNA"/>
</dbReference>
<reference evidence="1" key="1">
    <citation type="submission" date="2023-05" db="EMBL/GenBank/DDBJ databases">
        <title>Cataloging the Phylogenetic Diversity of Human Bladder Bacteria.</title>
        <authorList>
            <person name="Du J."/>
        </authorList>
    </citation>
    <scope>NUCLEOTIDE SEQUENCE</scope>
    <source>
        <strain evidence="1">UMB1231</strain>
    </source>
</reference>
<dbReference type="Gene3D" id="3.40.50.11250">
    <property type="entry name" value="Protein of unknown function DUF3013"/>
    <property type="match status" value="1"/>
</dbReference>
<evidence type="ECO:0000313" key="2">
    <source>
        <dbReference type="Proteomes" id="UP001229251"/>
    </source>
</evidence>
<name>A0AAJ1V404_9LACT</name>
<gene>
    <name evidence="1" type="ORF">QP433_08550</name>
</gene>
<evidence type="ECO:0000313" key="1">
    <source>
        <dbReference type="EMBL" id="MDK7188031.1"/>
    </source>
</evidence>
<proteinExistence type="predicted"/>
<sequence>MVRLSLFEACHQQLDQLFFSNGWSLNYLEGQNCLELFLYFELDNPLQLNFEDASQADSCQDPLPYCLKVAIYSKYQPVSQNLYWVALEIDPDKGIEHGELKAFLKTVKDQSKSLSLAWKDWYQADRSFEFDFAWDWKAYRDKIALYQETGRYDNRRLFLL</sequence>